<dbReference type="CDD" id="cd00063">
    <property type="entry name" value="FN3"/>
    <property type="match status" value="1"/>
</dbReference>
<dbReference type="InterPro" id="IPR031673">
    <property type="entry name" value="Chs5_N"/>
</dbReference>
<dbReference type="InterPro" id="IPR001357">
    <property type="entry name" value="BRCT_dom"/>
</dbReference>
<dbReference type="GO" id="GO:0005802">
    <property type="term" value="C:trans-Golgi network"/>
    <property type="evidence" value="ECO:0007669"/>
    <property type="project" value="TreeGrafter"/>
</dbReference>
<dbReference type="OrthoDB" id="245697at2759"/>
<dbReference type="Pfam" id="PF12738">
    <property type="entry name" value="PTCB-BRCT"/>
    <property type="match status" value="1"/>
</dbReference>
<evidence type="ECO:0000259" key="2">
    <source>
        <dbReference type="PROSITE" id="PS50853"/>
    </source>
</evidence>
<dbReference type="InterPro" id="IPR003961">
    <property type="entry name" value="FN3_dom"/>
</dbReference>
<dbReference type="Pfam" id="PF16892">
    <property type="entry name" value="CHS5_N"/>
    <property type="match status" value="1"/>
</dbReference>
<feature type="domain" description="Fibronectin type-III" evidence="2">
    <location>
        <begin position="78"/>
        <end position="167"/>
    </location>
</feature>
<sequence length="259" mass="28953">MNPSCAQFTVGKVDAGMAILLTEDNHLIEFPSLLLPEGVPSGAIIKIQVSRDLEEETRKLDEFWNLQSLIREEFGSKAPEPPKLSIQSVTQTSVVLSWEPLVLHTADLKQFQVFKNGVKTPHTLPTQSNMIKLSGLEMETSYEFYIVLVTSAGTYQSNTVQVQTHNIQNLSGIHVCMDPFLHASEVEELKKCCDRIDAKWTDEISIECTHLLCHQAQGPTFDMAVKLNVAVVKPEWLKACEALGKVQPIVSYYVDPNNK</sequence>
<gene>
    <name evidence="3" type="ORF">CONCODRAFT_17879</name>
</gene>
<dbReference type="PROSITE" id="PS50853">
    <property type="entry name" value="FN3"/>
    <property type="match status" value="1"/>
</dbReference>
<feature type="domain" description="BRCT" evidence="1">
    <location>
        <begin position="165"/>
        <end position="254"/>
    </location>
</feature>
<dbReference type="Gene3D" id="6.20.120.50">
    <property type="match status" value="1"/>
</dbReference>
<keyword evidence="4" id="KW-1185">Reference proteome</keyword>
<dbReference type="EMBL" id="KQ964513">
    <property type="protein sequence ID" value="KXN70071.1"/>
    <property type="molecule type" value="Genomic_DNA"/>
</dbReference>
<dbReference type="AlphaFoldDB" id="A0A137P570"/>
<evidence type="ECO:0000313" key="4">
    <source>
        <dbReference type="Proteomes" id="UP000070444"/>
    </source>
</evidence>
<dbReference type="InterPro" id="IPR052827">
    <property type="entry name" value="CHS_Export/Cell_Fusion_Reg"/>
</dbReference>
<dbReference type="InterPro" id="IPR036420">
    <property type="entry name" value="BRCT_dom_sf"/>
</dbReference>
<proteinExistence type="predicted"/>
<dbReference type="Proteomes" id="UP000070444">
    <property type="component" value="Unassembled WGS sequence"/>
</dbReference>
<dbReference type="GO" id="GO:0046983">
    <property type="term" value="F:protein dimerization activity"/>
    <property type="evidence" value="ECO:0007669"/>
    <property type="project" value="InterPro"/>
</dbReference>
<reference evidence="3 4" key="1">
    <citation type="journal article" date="2015" name="Genome Biol. Evol.">
        <title>Phylogenomic analyses indicate that early fungi evolved digesting cell walls of algal ancestors of land plants.</title>
        <authorList>
            <person name="Chang Y."/>
            <person name="Wang S."/>
            <person name="Sekimoto S."/>
            <person name="Aerts A.L."/>
            <person name="Choi C."/>
            <person name="Clum A."/>
            <person name="LaButti K.M."/>
            <person name="Lindquist E.A."/>
            <person name="Yee Ngan C."/>
            <person name="Ohm R.A."/>
            <person name="Salamov A.A."/>
            <person name="Grigoriev I.V."/>
            <person name="Spatafora J.W."/>
            <person name="Berbee M.L."/>
        </authorList>
    </citation>
    <scope>NUCLEOTIDE SEQUENCE [LARGE SCALE GENOMIC DNA]</scope>
    <source>
        <strain evidence="3 4">NRRL 28638</strain>
    </source>
</reference>
<dbReference type="PANTHER" id="PTHR47351">
    <property type="entry name" value="CHITIN BIOSYNTHESIS PROTEIN CHS5"/>
    <property type="match status" value="1"/>
</dbReference>
<dbReference type="SMART" id="SM00292">
    <property type="entry name" value="BRCT"/>
    <property type="match status" value="1"/>
</dbReference>
<evidence type="ECO:0000259" key="1">
    <source>
        <dbReference type="PROSITE" id="PS50172"/>
    </source>
</evidence>
<dbReference type="Gene3D" id="2.60.40.10">
    <property type="entry name" value="Immunoglobulins"/>
    <property type="match status" value="1"/>
</dbReference>
<dbReference type="Pfam" id="PF16893">
    <property type="entry name" value="fn3_2"/>
    <property type="match status" value="1"/>
</dbReference>
<dbReference type="OMA" id="ACEQNGR"/>
<accession>A0A137P570</accession>
<dbReference type="CDD" id="cd13945">
    <property type="entry name" value="Chs5_N"/>
    <property type="match status" value="1"/>
</dbReference>
<dbReference type="SUPFAM" id="SSF49265">
    <property type="entry name" value="Fibronectin type III"/>
    <property type="match status" value="1"/>
</dbReference>
<dbReference type="PROSITE" id="PS50172">
    <property type="entry name" value="BRCT"/>
    <property type="match status" value="1"/>
</dbReference>
<dbReference type="InterPro" id="IPR013783">
    <property type="entry name" value="Ig-like_fold"/>
</dbReference>
<evidence type="ECO:0000313" key="3">
    <source>
        <dbReference type="EMBL" id="KXN70071.1"/>
    </source>
</evidence>
<dbReference type="SUPFAM" id="SSF52113">
    <property type="entry name" value="BRCT domain"/>
    <property type="match status" value="1"/>
</dbReference>
<dbReference type="InterPro" id="IPR036116">
    <property type="entry name" value="FN3_sf"/>
</dbReference>
<dbReference type="GO" id="GO:0034044">
    <property type="term" value="C:exomer complex"/>
    <property type="evidence" value="ECO:0007669"/>
    <property type="project" value="TreeGrafter"/>
</dbReference>
<dbReference type="SMART" id="SM00060">
    <property type="entry name" value="FN3"/>
    <property type="match status" value="1"/>
</dbReference>
<dbReference type="GO" id="GO:0006893">
    <property type="term" value="P:Golgi to plasma membrane transport"/>
    <property type="evidence" value="ECO:0007669"/>
    <property type="project" value="TreeGrafter"/>
</dbReference>
<protein>
    <recommendedName>
        <fullName evidence="5">BRCT domain-containing protein</fullName>
    </recommendedName>
</protein>
<evidence type="ECO:0008006" key="5">
    <source>
        <dbReference type="Google" id="ProtNLM"/>
    </source>
</evidence>
<name>A0A137P570_CONC2</name>
<dbReference type="STRING" id="796925.A0A137P570"/>
<dbReference type="InterPro" id="IPR031669">
    <property type="entry name" value="Fn3_2"/>
</dbReference>
<dbReference type="GO" id="GO:0000747">
    <property type="term" value="P:conjugation with cellular fusion"/>
    <property type="evidence" value="ECO:0007669"/>
    <property type="project" value="TreeGrafter"/>
</dbReference>
<organism evidence="3 4">
    <name type="scientific">Conidiobolus coronatus (strain ATCC 28846 / CBS 209.66 / NRRL 28638)</name>
    <name type="common">Delacroixia coronata</name>
    <dbReference type="NCBI Taxonomy" id="796925"/>
    <lineage>
        <taxon>Eukaryota</taxon>
        <taxon>Fungi</taxon>
        <taxon>Fungi incertae sedis</taxon>
        <taxon>Zoopagomycota</taxon>
        <taxon>Entomophthoromycotina</taxon>
        <taxon>Entomophthoromycetes</taxon>
        <taxon>Entomophthorales</taxon>
        <taxon>Ancylistaceae</taxon>
        <taxon>Conidiobolus</taxon>
    </lineage>
</organism>
<dbReference type="Gene3D" id="3.40.50.10190">
    <property type="entry name" value="BRCT domain"/>
    <property type="match status" value="1"/>
</dbReference>
<dbReference type="PANTHER" id="PTHR47351:SF1">
    <property type="entry name" value="CHITIN BIOSYNTHESIS PROTEIN CHS5"/>
    <property type="match status" value="1"/>
</dbReference>